<evidence type="ECO:0000313" key="1">
    <source>
        <dbReference type="EMBL" id="QHS59178.1"/>
    </source>
</evidence>
<organism evidence="1 2">
    <name type="scientific">Chitinophaga agri</name>
    <dbReference type="NCBI Taxonomy" id="2703787"/>
    <lineage>
        <taxon>Bacteria</taxon>
        <taxon>Pseudomonadati</taxon>
        <taxon>Bacteroidota</taxon>
        <taxon>Chitinophagia</taxon>
        <taxon>Chitinophagales</taxon>
        <taxon>Chitinophagaceae</taxon>
        <taxon>Chitinophaga</taxon>
    </lineage>
</organism>
<protein>
    <submittedName>
        <fullName evidence="1">DUF4385 domain-containing protein</fullName>
    </submittedName>
</protein>
<sequence>MPERKPSYLSFNKQSYSWRRDIDYRKNPALYRIGKGEQGVLICEPYKSEILPYWRFKDRSAARESSDKIHELFLGYLQEDDFVGADMARKFLQMGFTRARRYTNYKGGVKYDKSQNYRLNEKGTGDPEKAIAAAIFYEKWKMAEQNPLYKEKKLKWKQREE</sequence>
<name>A0A6B9ZA86_9BACT</name>
<evidence type="ECO:0000313" key="2">
    <source>
        <dbReference type="Proteomes" id="UP000476411"/>
    </source>
</evidence>
<dbReference type="Proteomes" id="UP000476411">
    <property type="component" value="Chromosome"/>
</dbReference>
<dbReference type="KEGG" id="chih:GWR21_06120"/>
<dbReference type="AlphaFoldDB" id="A0A6B9ZA86"/>
<gene>
    <name evidence="1" type="ORF">GWR21_06120</name>
</gene>
<reference evidence="1 2" key="1">
    <citation type="submission" date="2020-01" db="EMBL/GenBank/DDBJ databases">
        <title>Complete genome sequence of Chitinophaga sp. H33E-04 isolated from quinoa roots.</title>
        <authorList>
            <person name="Weon H.-Y."/>
            <person name="Lee S.A."/>
        </authorList>
    </citation>
    <scope>NUCLEOTIDE SEQUENCE [LARGE SCALE GENOMIC DNA]</scope>
    <source>
        <strain evidence="1 2">H33E-04</strain>
    </source>
</reference>
<keyword evidence="2" id="KW-1185">Reference proteome</keyword>
<accession>A0A6B9ZA86</accession>
<dbReference type="RefSeq" id="WP_162330877.1">
    <property type="nucleotide sequence ID" value="NZ_CP048113.1"/>
</dbReference>
<proteinExistence type="predicted"/>
<dbReference type="EMBL" id="CP048113">
    <property type="protein sequence ID" value="QHS59178.1"/>
    <property type="molecule type" value="Genomic_DNA"/>
</dbReference>
<dbReference type="Pfam" id="PF14328">
    <property type="entry name" value="DUF4385"/>
    <property type="match status" value="1"/>
</dbReference>
<dbReference type="InterPro" id="IPR025494">
    <property type="entry name" value="DUF4385"/>
</dbReference>